<dbReference type="PROSITE" id="PS50931">
    <property type="entry name" value="HTH_LYSR"/>
    <property type="match status" value="1"/>
</dbReference>
<keyword evidence="2" id="KW-0805">Transcription regulation</keyword>
<evidence type="ECO:0000313" key="7">
    <source>
        <dbReference type="Proteomes" id="UP000234190"/>
    </source>
</evidence>
<comment type="caution">
    <text evidence="6">The sequence shown here is derived from an EMBL/GenBank/DDBJ whole genome shotgun (WGS) entry which is preliminary data.</text>
</comment>
<evidence type="ECO:0000259" key="5">
    <source>
        <dbReference type="PROSITE" id="PS50931"/>
    </source>
</evidence>
<dbReference type="RefSeq" id="WP_102073982.1">
    <property type="nucleotide sequence ID" value="NZ_PDNW01000008.1"/>
</dbReference>
<evidence type="ECO:0000256" key="4">
    <source>
        <dbReference type="ARBA" id="ARBA00023163"/>
    </source>
</evidence>
<dbReference type="Pfam" id="PF03466">
    <property type="entry name" value="LysR_substrate"/>
    <property type="match status" value="1"/>
</dbReference>
<dbReference type="GO" id="GO:0003700">
    <property type="term" value="F:DNA-binding transcription factor activity"/>
    <property type="evidence" value="ECO:0007669"/>
    <property type="project" value="InterPro"/>
</dbReference>
<dbReference type="Gene3D" id="3.40.190.10">
    <property type="entry name" value="Periplasmic binding protein-like II"/>
    <property type="match status" value="2"/>
</dbReference>
<dbReference type="FunFam" id="1.10.10.10:FF:000001">
    <property type="entry name" value="LysR family transcriptional regulator"/>
    <property type="match status" value="1"/>
</dbReference>
<evidence type="ECO:0000256" key="2">
    <source>
        <dbReference type="ARBA" id="ARBA00023015"/>
    </source>
</evidence>
<dbReference type="GO" id="GO:0000976">
    <property type="term" value="F:transcription cis-regulatory region binding"/>
    <property type="evidence" value="ECO:0007669"/>
    <property type="project" value="TreeGrafter"/>
</dbReference>
<dbReference type="SUPFAM" id="SSF46785">
    <property type="entry name" value="Winged helix' DNA-binding domain"/>
    <property type="match status" value="1"/>
</dbReference>
<sequence length="307" mass="33911">MTLKQLEAFFWAATCASFAVAAERLHLSVSTLSKRISELEASLGEPLFDRDTYRATLTATGHAILPRVSALLDQSEALRLSVLDDAGLQGHVRFGVGELASQTWLPRFIRLAVERYPGLQLEPNVEIGRIMEQALENGELDFTLAAGISSRRSITSRPLGKANFVWVAAPGLAQAQEARPTKLLQDIPLITMPSGAGTHRMVEEWLSRTGVVPGRSLSCNTWSAVSALLIEAVGVGFLPQAWADPLLERRLLKPLTKWPTLKPLHYSLQMRRDDTRPIMRSIQSLLEEVVDFGLPVSFLTSKPHKEN</sequence>
<dbReference type="InterPro" id="IPR000847">
    <property type="entry name" value="LysR_HTH_N"/>
</dbReference>
<comment type="similarity">
    <text evidence="1">Belongs to the LysR transcriptional regulatory family.</text>
</comment>
<dbReference type="PANTHER" id="PTHR30126:SF94">
    <property type="entry name" value="LYSR FAMILY TRANSCRIPTIONAL REGULATOR"/>
    <property type="match status" value="1"/>
</dbReference>
<feature type="domain" description="HTH lysR-type" evidence="5">
    <location>
        <begin position="1"/>
        <end position="58"/>
    </location>
</feature>
<accession>A0A2N4U441</accession>
<dbReference type="Gene3D" id="1.10.10.10">
    <property type="entry name" value="Winged helix-like DNA-binding domain superfamily/Winged helix DNA-binding domain"/>
    <property type="match status" value="1"/>
</dbReference>
<evidence type="ECO:0000256" key="3">
    <source>
        <dbReference type="ARBA" id="ARBA00023125"/>
    </source>
</evidence>
<keyword evidence="7" id="KW-1185">Reference proteome</keyword>
<dbReference type="EMBL" id="PDNW01000008">
    <property type="protein sequence ID" value="PLC49788.1"/>
    <property type="molecule type" value="Genomic_DNA"/>
</dbReference>
<dbReference type="CDD" id="cd05466">
    <property type="entry name" value="PBP2_LTTR_substrate"/>
    <property type="match status" value="1"/>
</dbReference>
<dbReference type="SUPFAM" id="SSF53850">
    <property type="entry name" value="Periplasmic binding protein-like II"/>
    <property type="match status" value="1"/>
</dbReference>
<dbReference type="InterPro" id="IPR036388">
    <property type="entry name" value="WH-like_DNA-bd_sf"/>
</dbReference>
<protein>
    <submittedName>
        <fullName evidence="6">LysR family transcriptional regulator</fullName>
    </submittedName>
</protein>
<dbReference type="OrthoDB" id="8651113at2"/>
<organism evidence="6 7">
    <name type="scientific">Pollutimonas subterranea</name>
    <dbReference type="NCBI Taxonomy" id="2045210"/>
    <lineage>
        <taxon>Bacteria</taxon>
        <taxon>Pseudomonadati</taxon>
        <taxon>Pseudomonadota</taxon>
        <taxon>Betaproteobacteria</taxon>
        <taxon>Burkholderiales</taxon>
        <taxon>Alcaligenaceae</taxon>
        <taxon>Pollutimonas</taxon>
    </lineage>
</organism>
<dbReference type="InterPro" id="IPR036390">
    <property type="entry name" value="WH_DNA-bd_sf"/>
</dbReference>
<evidence type="ECO:0000313" key="6">
    <source>
        <dbReference type="EMBL" id="PLC49788.1"/>
    </source>
</evidence>
<dbReference type="PANTHER" id="PTHR30126">
    <property type="entry name" value="HTH-TYPE TRANSCRIPTIONAL REGULATOR"/>
    <property type="match status" value="1"/>
</dbReference>
<dbReference type="InterPro" id="IPR005119">
    <property type="entry name" value="LysR_subst-bd"/>
</dbReference>
<keyword evidence="4" id="KW-0804">Transcription</keyword>
<dbReference type="Proteomes" id="UP000234190">
    <property type="component" value="Unassembled WGS sequence"/>
</dbReference>
<gene>
    <name evidence="6" type="ORF">CR159_10870</name>
</gene>
<reference evidence="6 7" key="1">
    <citation type="submission" date="2017-10" db="EMBL/GenBank/DDBJ databases">
        <title>Two draft genome sequences of Pusillimonas sp. strains isolated from a nitrate- and radionuclide-contaminated groundwater in Russia.</title>
        <authorList>
            <person name="Grouzdev D.S."/>
            <person name="Tourova T.P."/>
            <person name="Goeva M.A."/>
            <person name="Babich T.L."/>
            <person name="Sokolova D.S."/>
            <person name="Abdullin R."/>
            <person name="Poltaraus A.B."/>
            <person name="Toshchakov S.V."/>
            <person name="Nazina T.N."/>
        </authorList>
    </citation>
    <scope>NUCLEOTIDE SEQUENCE [LARGE SCALE GENOMIC DNA]</scope>
    <source>
        <strain evidence="6 7">JR1/69-3-13</strain>
    </source>
</reference>
<evidence type="ECO:0000256" key="1">
    <source>
        <dbReference type="ARBA" id="ARBA00009437"/>
    </source>
</evidence>
<dbReference type="AlphaFoldDB" id="A0A2N4U441"/>
<name>A0A2N4U441_9BURK</name>
<keyword evidence="3" id="KW-0238">DNA-binding</keyword>
<proteinExistence type="inferred from homology"/>
<dbReference type="Pfam" id="PF00126">
    <property type="entry name" value="HTH_1"/>
    <property type="match status" value="1"/>
</dbReference>